<reference evidence="2" key="1">
    <citation type="journal article" date="2017" name="Nat. Ecol. Evol.">
        <title>Genome expansion and lineage-specific genetic innovations in the forest pathogenic fungi Armillaria.</title>
        <authorList>
            <person name="Sipos G."/>
            <person name="Prasanna A.N."/>
            <person name="Walter M.C."/>
            <person name="O'Connor E."/>
            <person name="Balint B."/>
            <person name="Krizsan K."/>
            <person name="Kiss B."/>
            <person name="Hess J."/>
            <person name="Varga T."/>
            <person name="Slot J."/>
            <person name="Riley R."/>
            <person name="Boka B."/>
            <person name="Rigling D."/>
            <person name="Barry K."/>
            <person name="Lee J."/>
            <person name="Mihaltcheva S."/>
            <person name="LaButti K."/>
            <person name="Lipzen A."/>
            <person name="Waldron R."/>
            <person name="Moloney N.M."/>
            <person name="Sperisen C."/>
            <person name="Kredics L."/>
            <person name="Vagvoelgyi C."/>
            <person name="Patrignani A."/>
            <person name="Fitzpatrick D."/>
            <person name="Nagy I."/>
            <person name="Doyle S."/>
            <person name="Anderson J.B."/>
            <person name="Grigoriev I.V."/>
            <person name="Gueldener U."/>
            <person name="Muensterkoetter M."/>
            <person name="Nagy L.G."/>
        </authorList>
    </citation>
    <scope>NUCLEOTIDE SEQUENCE [LARGE SCALE GENOMIC DNA]</scope>
    <source>
        <strain evidence="2">C18/9</strain>
    </source>
</reference>
<organism evidence="1 2">
    <name type="scientific">Armillaria ostoyae</name>
    <name type="common">Armillaria root rot fungus</name>
    <dbReference type="NCBI Taxonomy" id="47428"/>
    <lineage>
        <taxon>Eukaryota</taxon>
        <taxon>Fungi</taxon>
        <taxon>Dikarya</taxon>
        <taxon>Basidiomycota</taxon>
        <taxon>Agaricomycotina</taxon>
        <taxon>Agaricomycetes</taxon>
        <taxon>Agaricomycetidae</taxon>
        <taxon>Agaricales</taxon>
        <taxon>Marasmiineae</taxon>
        <taxon>Physalacriaceae</taxon>
        <taxon>Armillaria</taxon>
    </lineage>
</organism>
<proteinExistence type="predicted"/>
<protein>
    <submittedName>
        <fullName evidence="1">Uncharacterized protein</fullName>
    </submittedName>
</protein>
<accession>A0A284QK04</accession>
<dbReference type="Proteomes" id="UP000219338">
    <property type="component" value="Unassembled WGS sequence"/>
</dbReference>
<sequence>MVLVECQFVPSYVALTFNAISRAKVDGIDILAAVFDSFSFGPDFLDTLSPLVTHDLPPKESSSTLYILSTCTVAVN</sequence>
<name>A0A284QK04_ARMOS</name>
<evidence type="ECO:0000313" key="2">
    <source>
        <dbReference type="Proteomes" id="UP000219338"/>
    </source>
</evidence>
<evidence type="ECO:0000313" key="1">
    <source>
        <dbReference type="EMBL" id="SJK96786.1"/>
    </source>
</evidence>
<dbReference type="AlphaFoldDB" id="A0A284QK04"/>
<keyword evidence="2" id="KW-1185">Reference proteome</keyword>
<dbReference type="EMBL" id="FUEG01000001">
    <property type="protein sequence ID" value="SJK96786.1"/>
    <property type="molecule type" value="Genomic_DNA"/>
</dbReference>
<gene>
    <name evidence="1" type="ORF">ARMOST_00032</name>
</gene>